<comment type="caution">
    <text evidence="19">The sequence shown here is derived from an EMBL/GenBank/DDBJ whole genome shotgun (WGS) entry which is preliminary data.</text>
</comment>
<comment type="function">
    <text evidence="15">Dynorphin peptides differentially regulate the kappa opioid receptor. Dynorphin A(1-13) has a typical opioid activity, it is 700 times more potent than Leu-enkephalin.</text>
</comment>
<evidence type="ECO:0000256" key="4">
    <source>
        <dbReference type="ARBA" id="ARBA00022525"/>
    </source>
</evidence>
<keyword evidence="5 17" id="KW-0165">Cleavage on pair of basic residues</keyword>
<dbReference type="InterPro" id="IPR000750">
    <property type="entry name" value="Proenkphlin_B"/>
</dbReference>
<evidence type="ECO:0000256" key="10">
    <source>
        <dbReference type="ARBA" id="ARBA00023205"/>
    </source>
</evidence>
<dbReference type="GO" id="GO:0043025">
    <property type="term" value="C:neuronal cell body"/>
    <property type="evidence" value="ECO:0007669"/>
    <property type="project" value="TreeGrafter"/>
</dbReference>
<comment type="similarity">
    <text evidence="2 17">Belongs to the opioid neuropeptide precursor family.</text>
</comment>
<reference evidence="19" key="1">
    <citation type="submission" date="2020-03" db="EMBL/GenBank/DDBJ databases">
        <title>Studies in the Genomics of Life Span.</title>
        <authorList>
            <person name="Glass D."/>
        </authorList>
    </citation>
    <scope>NUCLEOTIDE SEQUENCE</scope>
    <source>
        <strain evidence="19">LTLLF</strain>
        <tissue evidence="19">Muscle</tissue>
    </source>
</reference>
<dbReference type="PANTHER" id="PTHR11438">
    <property type="entry name" value="PROENKEPHALIN"/>
    <property type="match status" value="1"/>
</dbReference>
<comment type="function">
    <text evidence="16">Leumorphin has a typical opioid activity and may have anti-apoptotic effect.</text>
</comment>
<dbReference type="GO" id="GO:0007268">
    <property type="term" value="P:chemical synaptic transmission"/>
    <property type="evidence" value="ECO:0007669"/>
    <property type="project" value="UniProtKB-KW"/>
</dbReference>
<evidence type="ECO:0000256" key="2">
    <source>
        <dbReference type="ARBA" id="ARBA00008543"/>
    </source>
</evidence>
<accession>A0A8J6KSP0</accession>
<evidence type="ECO:0000256" key="8">
    <source>
        <dbReference type="ARBA" id="ARBA00022901"/>
    </source>
</evidence>
<keyword evidence="6 18" id="KW-0732">Signal</keyword>
<keyword evidence="4" id="KW-0964">Secreted</keyword>
<dbReference type="AlphaFoldDB" id="A0A8J6KSP0"/>
<organism evidence="19 20">
    <name type="scientific">Microtus ochrogaster</name>
    <name type="common">Prairie vole</name>
    <dbReference type="NCBI Taxonomy" id="79684"/>
    <lineage>
        <taxon>Eukaryota</taxon>
        <taxon>Metazoa</taxon>
        <taxon>Chordata</taxon>
        <taxon>Craniata</taxon>
        <taxon>Vertebrata</taxon>
        <taxon>Euteleostomi</taxon>
        <taxon>Mammalia</taxon>
        <taxon>Eutheria</taxon>
        <taxon>Euarchontoglires</taxon>
        <taxon>Glires</taxon>
        <taxon>Rodentia</taxon>
        <taxon>Myomorpha</taxon>
        <taxon>Muroidea</taxon>
        <taxon>Cricetidae</taxon>
        <taxon>Arvicolinae</taxon>
        <taxon>Microtus</taxon>
    </lineage>
</organism>
<keyword evidence="7" id="KW-0529">Neurotransmitter</keyword>
<dbReference type="InterPro" id="IPR006024">
    <property type="entry name" value="Opioid_neupept"/>
</dbReference>
<evidence type="ECO:0000256" key="13">
    <source>
        <dbReference type="ARBA" id="ARBA00032080"/>
    </source>
</evidence>
<dbReference type="GO" id="GO:0005886">
    <property type="term" value="C:plasma membrane"/>
    <property type="evidence" value="ECO:0007669"/>
    <property type="project" value="TreeGrafter"/>
</dbReference>
<dbReference type="PROSITE" id="PS01252">
    <property type="entry name" value="OPIOIDS_PRECURSOR"/>
    <property type="match status" value="1"/>
</dbReference>
<comment type="function">
    <text evidence="12">Leu-enkephalins compete with and mimic the effects of opiate drugs. They play a role in a number of physiologic functions, including pain perception and responses to stress.</text>
</comment>
<proteinExistence type="inferred from homology"/>
<dbReference type="PRINTS" id="PR01030">
    <property type="entry name" value="PENKBPRCRSR"/>
</dbReference>
<dbReference type="GO" id="GO:0005576">
    <property type="term" value="C:extracellular region"/>
    <property type="evidence" value="ECO:0007669"/>
    <property type="project" value="UniProtKB-SubCell"/>
</dbReference>
<sequence>MAWSALMLAACLLAVVPSDDAADCLSLCSLCAVRTQDGPHPINPLICSLECQDLVPPSEEWERCQRYLSFFAASAFGLPGKDDVDNEVALEEGYSALAKLLDPLLKELEKRQFLTSVSEDNLRALSGRFGDGKESELLVGAEQMNDRATQTDALLFNEEGLRKQDKRYGGFLRKYPKRSSEMAGDEDGGQDGEPVGHEDLYKRYGGFLRRIRPKLKWDNQKRYGGFLRRQFKVVTRSQENPDTYSEDLEMFDA</sequence>
<evidence type="ECO:0000256" key="1">
    <source>
        <dbReference type="ARBA" id="ARBA00004613"/>
    </source>
</evidence>
<evidence type="ECO:0000256" key="3">
    <source>
        <dbReference type="ARBA" id="ARBA00020232"/>
    </source>
</evidence>
<evidence type="ECO:0000256" key="16">
    <source>
        <dbReference type="ARBA" id="ARBA00035624"/>
    </source>
</evidence>
<evidence type="ECO:0000256" key="5">
    <source>
        <dbReference type="ARBA" id="ARBA00022685"/>
    </source>
</evidence>
<dbReference type="GO" id="GO:0043679">
    <property type="term" value="C:axon terminus"/>
    <property type="evidence" value="ECO:0007669"/>
    <property type="project" value="TreeGrafter"/>
</dbReference>
<evidence type="ECO:0000256" key="15">
    <source>
        <dbReference type="ARBA" id="ARBA00035607"/>
    </source>
</evidence>
<keyword evidence="10" id="KW-0257">Endorphin</keyword>
<evidence type="ECO:0000256" key="7">
    <source>
        <dbReference type="ARBA" id="ARBA00022894"/>
    </source>
</evidence>
<evidence type="ECO:0000313" key="20">
    <source>
        <dbReference type="Proteomes" id="UP000710432"/>
    </source>
</evidence>
<gene>
    <name evidence="19" type="ORF">LTLLF_152290</name>
</gene>
<evidence type="ECO:0000256" key="14">
    <source>
        <dbReference type="ARBA" id="ARBA00032642"/>
    </source>
</evidence>
<keyword evidence="11 17" id="KW-0527">Neuropeptide</keyword>
<evidence type="ECO:0000256" key="12">
    <source>
        <dbReference type="ARBA" id="ARBA00024913"/>
    </source>
</evidence>
<dbReference type="PANTHER" id="PTHR11438:SF4">
    <property type="entry name" value="PROENKEPHALIN-B"/>
    <property type="match status" value="1"/>
</dbReference>
<protein>
    <recommendedName>
        <fullName evidence="3">Proenkephalin-B</fullName>
    </recommendedName>
    <alternativeName>
        <fullName evidence="14">Beta-neoendorphin-dynorphin</fullName>
    </alternativeName>
    <alternativeName>
        <fullName evidence="13">Preprodynorphin</fullName>
    </alternativeName>
</protein>
<keyword evidence="9" id="KW-1015">Disulfide bond</keyword>
<feature type="chain" id="PRO_5035308311" description="Proenkephalin-B" evidence="18">
    <location>
        <begin position="22"/>
        <end position="253"/>
    </location>
</feature>
<evidence type="ECO:0000256" key="9">
    <source>
        <dbReference type="ARBA" id="ARBA00023157"/>
    </source>
</evidence>
<evidence type="ECO:0000313" key="19">
    <source>
        <dbReference type="EMBL" id="KAH0510940.1"/>
    </source>
</evidence>
<dbReference type="EMBL" id="JAATJU010022319">
    <property type="protein sequence ID" value="KAH0510940.1"/>
    <property type="molecule type" value="Genomic_DNA"/>
</dbReference>
<dbReference type="GO" id="GO:0031628">
    <property type="term" value="F:opioid receptor binding"/>
    <property type="evidence" value="ECO:0007669"/>
    <property type="project" value="TreeGrafter"/>
</dbReference>
<dbReference type="GO" id="GO:0007218">
    <property type="term" value="P:neuropeptide signaling pathway"/>
    <property type="evidence" value="ECO:0007669"/>
    <property type="project" value="UniProtKB-KW"/>
</dbReference>
<evidence type="ECO:0000256" key="11">
    <source>
        <dbReference type="ARBA" id="ARBA00023320"/>
    </source>
</evidence>
<dbReference type="GO" id="GO:0030425">
    <property type="term" value="C:dendrite"/>
    <property type="evidence" value="ECO:0007669"/>
    <property type="project" value="TreeGrafter"/>
</dbReference>
<dbReference type="GO" id="GO:0007600">
    <property type="term" value="P:sensory perception"/>
    <property type="evidence" value="ECO:0007669"/>
    <property type="project" value="TreeGrafter"/>
</dbReference>
<dbReference type="GO" id="GO:0001515">
    <property type="term" value="F:opioid peptide activity"/>
    <property type="evidence" value="ECO:0007669"/>
    <property type="project" value="UniProtKB-KW"/>
</dbReference>
<comment type="subcellular location">
    <subcellularLocation>
        <location evidence="1 17">Secreted</location>
    </subcellularLocation>
</comment>
<evidence type="ECO:0000256" key="6">
    <source>
        <dbReference type="ARBA" id="ARBA00022729"/>
    </source>
</evidence>
<evidence type="ECO:0000256" key="18">
    <source>
        <dbReference type="SAM" id="SignalP"/>
    </source>
</evidence>
<dbReference type="Proteomes" id="UP000710432">
    <property type="component" value="Unassembled WGS sequence"/>
</dbReference>
<name>A0A8J6KSP0_MICOH</name>
<feature type="signal peptide" evidence="18">
    <location>
        <begin position="1"/>
        <end position="21"/>
    </location>
</feature>
<dbReference type="PRINTS" id="PR01028">
    <property type="entry name" value="OPIOIDPRCRSR"/>
</dbReference>
<dbReference type="Pfam" id="PF01160">
    <property type="entry name" value="Opiods_neuropep"/>
    <property type="match status" value="1"/>
</dbReference>
<evidence type="ECO:0000256" key="17">
    <source>
        <dbReference type="RuleBase" id="RU004400"/>
    </source>
</evidence>
<keyword evidence="8 17" id="KW-0555">Opioid peptide</keyword>